<sequence>MVEEHVIKGELCVHPRQQPGTHVLECAISAGRRLLPSRRQTSCLRSNPT</sequence>
<evidence type="ECO:0000313" key="1">
    <source>
        <dbReference type="EMBL" id="CDW36007.1"/>
    </source>
</evidence>
<name>A0A0K2UDJ0_LEPSM</name>
<organism evidence="1">
    <name type="scientific">Lepeophtheirus salmonis</name>
    <name type="common">Salmon louse</name>
    <name type="synonym">Caligus salmonis</name>
    <dbReference type="NCBI Taxonomy" id="72036"/>
    <lineage>
        <taxon>Eukaryota</taxon>
        <taxon>Metazoa</taxon>
        <taxon>Ecdysozoa</taxon>
        <taxon>Arthropoda</taxon>
        <taxon>Crustacea</taxon>
        <taxon>Multicrustacea</taxon>
        <taxon>Hexanauplia</taxon>
        <taxon>Copepoda</taxon>
        <taxon>Siphonostomatoida</taxon>
        <taxon>Caligidae</taxon>
        <taxon>Lepeophtheirus</taxon>
    </lineage>
</organism>
<dbReference type="EMBL" id="HACA01018646">
    <property type="protein sequence ID" value="CDW36007.1"/>
    <property type="molecule type" value="Transcribed_RNA"/>
</dbReference>
<proteinExistence type="predicted"/>
<dbReference type="AlphaFoldDB" id="A0A0K2UDJ0"/>
<protein>
    <submittedName>
        <fullName evidence="1">Uncharacterized protein</fullName>
    </submittedName>
</protein>
<reference evidence="1" key="1">
    <citation type="submission" date="2014-05" db="EMBL/GenBank/DDBJ databases">
        <authorList>
            <person name="Chronopoulou M."/>
        </authorList>
    </citation>
    <scope>NUCLEOTIDE SEQUENCE</scope>
    <source>
        <tissue evidence="1">Whole organism</tissue>
    </source>
</reference>
<accession>A0A0K2UDJ0</accession>